<name>A0ABP5I1J0_9MICO</name>
<dbReference type="PANTHER" id="PTHR34580:SF1">
    <property type="entry name" value="PROTEIN PAFC"/>
    <property type="match status" value="1"/>
</dbReference>
<feature type="domain" description="WYL" evidence="2">
    <location>
        <begin position="149"/>
        <end position="212"/>
    </location>
</feature>
<evidence type="ECO:0000313" key="6">
    <source>
        <dbReference type="Proteomes" id="UP001500984"/>
    </source>
</evidence>
<evidence type="ECO:0000259" key="4">
    <source>
        <dbReference type="Pfam" id="PF25583"/>
    </source>
</evidence>
<evidence type="ECO:0008006" key="7">
    <source>
        <dbReference type="Google" id="ProtNLM"/>
    </source>
</evidence>
<dbReference type="InterPro" id="IPR026881">
    <property type="entry name" value="WYL_dom"/>
</dbReference>
<organism evidence="5 6">
    <name type="scientific">Brevibacterium salitolerans</name>
    <dbReference type="NCBI Taxonomy" id="1403566"/>
    <lineage>
        <taxon>Bacteria</taxon>
        <taxon>Bacillati</taxon>
        <taxon>Actinomycetota</taxon>
        <taxon>Actinomycetes</taxon>
        <taxon>Micrococcales</taxon>
        <taxon>Brevibacteriaceae</taxon>
        <taxon>Brevibacterium</taxon>
    </lineage>
</organism>
<dbReference type="Pfam" id="PF25583">
    <property type="entry name" value="WCX"/>
    <property type="match status" value="1"/>
</dbReference>
<keyword evidence="6" id="KW-1185">Reference proteome</keyword>
<gene>
    <name evidence="5" type="ORF">GCM10009823_09240</name>
</gene>
<dbReference type="EMBL" id="BAAAPZ010000002">
    <property type="protein sequence ID" value="GAA2091830.1"/>
    <property type="molecule type" value="Genomic_DNA"/>
</dbReference>
<proteinExistence type="predicted"/>
<dbReference type="PROSITE" id="PS52050">
    <property type="entry name" value="WYL"/>
    <property type="match status" value="1"/>
</dbReference>
<dbReference type="RefSeq" id="WP_344335565.1">
    <property type="nucleotide sequence ID" value="NZ_BAAAPZ010000002.1"/>
</dbReference>
<dbReference type="InterPro" id="IPR057727">
    <property type="entry name" value="WCX_dom"/>
</dbReference>
<reference evidence="6" key="1">
    <citation type="journal article" date="2019" name="Int. J. Syst. Evol. Microbiol.">
        <title>The Global Catalogue of Microorganisms (GCM) 10K type strain sequencing project: providing services to taxonomists for standard genome sequencing and annotation.</title>
        <authorList>
            <consortium name="The Broad Institute Genomics Platform"/>
            <consortium name="The Broad Institute Genome Sequencing Center for Infectious Disease"/>
            <person name="Wu L."/>
            <person name="Ma J."/>
        </authorList>
    </citation>
    <scope>NUCLEOTIDE SEQUENCE [LARGE SCALE GENOMIC DNA]</scope>
    <source>
        <strain evidence="6">JCM 15900</strain>
    </source>
</reference>
<feature type="domain" description="PafC HTH" evidence="3">
    <location>
        <begin position="7"/>
        <end position="120"/>
    </location>
</feature>
<sequence>MPERASDRLSRLLGLVPFLTRRPGTTLEELAARFQVSEEQIVDDLELLFVTGRPGHLPDDLIEAEWSDGRVYVDNADEVSVPVRLSPHEATSLRLALEHLAPGTAAAPETVAAVRDKLTRAAVSAAGDPGAGGFLDLAPPTIEPRLGAVLSAALRDGTALRLQYYVPSRDELTVRTVTPHRLRLGRTWYLDAHCHSSGGERSFAVERIRSADPVPAPPDAEAPDQGPQQVRSEGRKAHLRLVLRPEAAWLADELAASAPDCGLTHDAAGPGTVAVDLPGAGWDWARRLLTAYGRGVMRAEPPELAAEAAAAAEEALRLYGG</sequence>
<dbReference type="Pfam" id="PF13280">
    <property type="entry name" value="WYL"/>
    <property type="match status" value="1"/>
</dbReference>
<evidence type="ECO:0000256" key="1">
    <source>
        <dbReference type="SAM" id="MobiDB-lite"/>
    </source>
</evidence>
<dbReference type="PANTHER" id="PTHR34580">
    <property type="match status" value="1"/>
</dbReference>
<feature type="region of interest" description="Disordered" evidence="1">
    <location>
        <begin position="211"/>
        <end position="234"/>
    </location>
</feature>
<dbReference type="InterPro" id="IPR028349">
    <property type="entry name" value="PafC-like"/>
</dbReference>
<evidence type="ECO:0000313" key="5">
    <source>
        <dbReference type="EMBL" id="GAA2091830.1"/>
    </source>
</evidence>
<dbReference type="PIRSF" id="PIRSF016838">
    <property type="entry name" value="PafC"/>
    <property type="match status" value="1"/>
</dbReference>
<dbReference type="InterPro" id="IPR043839">
    <property type="entry name" value="PafC_HTH"/>
</dbReference>
<dbReference type="InterPro" id="IPR051534">
    <property type="entry name" value="CBASS_pafABC_assoc_protein"/>
</dbReference>
<feature type="domain" description="WCX" evidence="4">
    <location>
        <begin position="238"/>
        <end position="316"/>
    </location>
</feature>
<evidence type="ECO:0000259" key="3">
    <source>
        <dbReference type="Pfam" id="PF19187"/>
    </source>
</evidence>
<comment type="caution">
    <text evidence="5">The sequence shown here is derived from an EMBL/GenBank/DDBJ whole genome shotgun (WGS) entry which is preliminary data.</text>
</comment>
<accession>A0ABP5I1J0</accession>
<dbReference type="Pfam" id="PF19187">
    <property type="entry name" value="HTH_PafC"/>
    <property type="match status" value="1"/>
</dbReference>
<dbReference type="Proteomes" id="UP001500984">
    <property type="component" value="Unassembled WGS sequence"/>
</dbReference>
<protein>
    <recommendedName>
        <fullName evidence="7">Proteasome accessory factor C</fullName>
    </recommendedName>
</protein>
<evidence type="ECO:0000259" key="2">
    <source>
        <dbReference type="Pfam" id="PF13280"/>
    </source>
</evidence>